<gene>
    <name evidence="1" type="ORF">BB8028_0009g01850</name>
</gene>
<sequence>MPYMKHWTACKALVDRDGDDMLLVLDESVISAAITRAERKRNPCCGCAYGATFITDIPARNGRLKLDRILRELAAEWVMCLLQRRYLLSGCSHVTAVC</sequence>
<dbReference type="AlphaFoldDB" id="A0A2S7YPS1"/>
<organism evidence="1 2">
    <name type="scientific">Beauveria bassiana</name>
    <name type="common">White muscardine disease fungus</name>
    <name type="synonym">Tritirachium shiotae</name>
    <dbReference type="NCBI Taxonomy" id="176275"/>
    <lineage>
        <taxon>Eukaryota</taxon>
        <taxon>Fungi</taxon>
        <taxon>Dikarya</taxon>
        <taxon>Ascomycota</taxon>
        <taxon>Pezizomycotina</taxon>
        <taxon>Sordariomycetes</taxon>
        <taxon>Hypocreomycetidae</taxon>
        <taxon>Hypocreales</taxon>
        <taxon>Cordycipitaceae</taxon>
        <taxon>Beauveria</taxon>
    </lineage>
</organism>
<name>A0A2S7YPS1_BEABA</name>
<evidence type="ECO:0000313" key="1">
    <source>
        <dbReference type="EMBL" id="PQK17989.1"/>
    </source>
</evidence>
<accession>A0A2S7YPS1</accession>
<reference evidence="1 2" key="1">
    <citation type="submission" date="2016-07" db="EMBL/GenBank/DDBJ databases">
        <title>Comparative genomics of the entomopathogenic fungus Beauveria bassiana.</title>
        <authorList>
            <person name="Valero Jimenez C.A."/>
            <person name="Zwaan B.J."/>
            <person name="Van Kan J.A."/>
            <person name="Takken W."/>
            <person name="Debets A.J."/>
            <person name="Schoustra S.E."/>
            <person name="Koenraadt C.J."/>
        </authorList>
    </citation>
    <scope>NUCLEOTIDE SEQUENCE [LARGE SCALE GENOMIC DNA]</scope>
    <source>
        <strain evidence="1 2">ARSEF 8028</strain>
    </source>
</reference>
<dbReference type="Proteomes" id="UP000237441">
    <property type="component" value="Unassembled WGS sequence"/>
</dbReference>
<proteinExistence type="predicted"/>
<comment type="caution">
    <text evidence="1">The sequence shown here is derived from an EMBL/GenBank/DDBJ whole genome shotgun (WGS) entry which is preliminary data.</text>
</comment>
<protein>
    <submittedName>
        <fullName evidence="1">Uncharacterized protein</fullName>
    </submittedName>
</protein>
<dbReference type="EMBL" id="JRHA01000009">
    <property type="protein sequence ID" value="PQK17989.1"/>
    <property type="molecule type" value="Genomic_DNA"/>
</dbReference>
<evidence type="ECO:0000313" key="2">
    <source>
        <dbReference type="Proteomes" id="UP000237441"/>
    </source>
</evidence>